<evidence type="ECO:0000256" key="1">
    <source>
        <dbReference type="SAM" id="Phobius"/>
    </source>
</evidence>
<dbReference type="InterPro" id="IPR031720">
    <property type="entry name" value="DUF4728"/>
</dbReference>
<keyword evidence="1" id="KW-0472">Membrane</keyword>
<dbReference type="PANTHER" id="PTHR36694:SF11">
    <property type="entry name" value="LP21121P-RELATED"/>
    <property type="match status" value="1"/>
</dbReference>
<dbReference type="Pfam" id="PF15860">
    <property type="entry name" value="DUF4728"/>
    <property type="match status" value="1"/>
</dbReference>
<keyword evidence="1" id="KW-1133">Transmembrane helix</keyword>
<keyword evidence="1" id="KW-0812">Transmembrane</keyword>
<gene>
    <name evidence="2" type="ORF">Fcan01_23091</name>
</gene>
<dbReference type="PANTHER" id="PTHR36694">
    <property type="entry name" value="PASIFLORA 1, ISOFORM A-RELATED"/>
    <property type="match status" value="1"/>
</dbReference>
<evidence type="ECO:0000313" key="2">
    <source>
        <dbReference type="EMBL" id="OXA41930.1"/>
    </source>
</evidence>
<reference evidence="2 3" key="1">
    <citation type="submission" date="2015-12" db="EMBL/GenBank/DDBJ databases">
        <title>The genome of Folsomia candida.</title>
        <authorList>
            <person name="Faddeeva A."/>
            <person name="Derks M.F."/>
            <person name="Anvar Y."/>
            <person name="Smit S."/>
            <person name="Van Straalen N."/>
            <person name="Roelofs D."/>
        </authorList>
    </citation>
    <scope>NUCLEOTIDE SEQUENCE [LARGE SCALE GENOMIC DNA]</scope>
    <source>
        <strain evidence="2 3">VU population</strain>
        <tissue evidence="2">Whole body</tissue>
    </source>
</reference>
<evidence type="ECO:0000313" key="3">
    <source>
        <dbReference type="Proteomes" id="UP000198287"/>
    </source>
</evidence>
<dbReference type="OMA" id="MSTETCC"/>
<evidence type="ECO:0008006" key="4">
    <source>
        <dbReference type="Google" id="ProtNLM"/>
    </source>
</evidence>
<organism evidence="2 3">
    <name type="scientific">Folsomia candida</name>
    <name type="common">Springtail</name>
    <dbReference type="NCBI Taxonomy" id="158441"/>
    <lineage>
        <taxon>Eukaryota</taxon>
        <taxon>Metazoa</taxon>
        <taxon>Ecdysozoa</taxon>
        <taxon>Arthropoda</taxon>
        <taxon>Hexapoda</taxon>
        <taxon>Collembola</taxon>
        <taxon>Entomobryomorpha</taxon>
        <taxon>Isotomoidea</taxon>
        <taxon>Isotomidae</taxon>
        <taxon>Proisotominae</taxon>
        <taxon>Folsomia</taxon>
    </lineage>
</organism>
<keyword evidence="3" id="KW-1185">Reference proteome</keyword>
<name>A0A226D9W3_FOLCA</name>
<proteinExistence type="predicted"/>
<feature type="transmembrane region" description="Helical" evidence="1">
    <location>
        <begin position="98"/>
        <end position="121"/>
    </location>
</feature>
<dbReference type="EMBL" id="LNIX01000027">
    <property type="protein sequence ID" value="OXA41930.1"/>
    <property type="molecule type" value="Genomic_DNA"/>
</dbReference>
<protein>
    <recommendedName>
        <fullName evidence="4">Lysosomal-associated transmembrane protein 4A</fullName>
    </recommendedName>
</protein>
<feature type="transmembrane region" description="Helical" evidence="1">
    <location>
        <begin position="64"/>
        <end position="86"/>
    </location>
</feature>
<accession>A0A226D9W3</accession>
<dbReference type="AlphaFoldDB" id="A0A226D9W3"/>
<comment type="caution">
    <text evidence="2">The sequence shown here is derived from an EMBL/GenBank/DDBJ whole genome shotgun (WGS) entry which is preliminary data.</text>
</comment>
<sequence length="166" mass="18401">MSTETCCCGCCSVGQGTLAIGIFNIVGCILFIIFNSLAVNLMVIHPDQITDPAFYENPSRYITLGYVHISFSAIYFLLACLLVHGCHKRNHRFILPWLYWNYVSLLLIAVGMTAFFISLAISGEIGGGLILLGVYAAFFGIQMYLVFVVKHFVDELVVEDLCTARV</sequence>
<feature type="transmembrane region" description="Helical" evidence="1">
    <location>
        <begin position="127"/>
        <end position="147"/>
    </location>
</feature>
<feature type="transmembrane region" description="Helical" evidence="1">
    <location>
        <begin position="22"/>
        <end position="44"/>
    </location>
</feature>
<dbReference type="Proteomes" id="UP000198287">
    <property type="component" value="Unassembled WGS sequence"/>
</dbReference>